<evidence type="ECO:0000313" key="13">
    <source>
        <dbReference type="Proteomes" id="UP000094472"/>
    </source>
</evidence>
<dbReference type="SUPFAM" id="SSF160240">
    <property type="entry name" value="Cation efflux protein cytoplasmic domain-like"/>
    <property type="match status" value="1"/>
</dbReference>
<dbReference type="RefSeq" id="WP_069440536.1">
    <property type="nucleotide sequence ID" value="NZ_LPWF01000004.1"/>
</dbReference>
<evidence type="ECO:0000256" key="1">
    <source>
        <dbReference type="ARBA" id="ARBA00004141"/>
    </source>
</evidence>
<accession>A0A1E3W785</accession>
<protein>
    <submittedName>
        <fullName evidence="12">Zinc transporter ZitB</fullName>
    </submittedName>
</protein>
<keyword evidence="5" id="KW-0862">Zinc</keyword>
<dbReference type="InterPro" id="IPR058533">
    <property type="entry name" value="Cation_efflux_TM"/>
</dbReference>
<dbReference type="InterPro" id="IPR027469">
    <property type="entry name" value="Cation_efflux_TMD_sf"/>
</dbReference>
<feature type="transmembrane region" description="Helical" evidence="9">
    <location>
        <begin position="166"/>
        <end position="184"/>
    </location>
</feature>
<keyword evidence="6 9" id="KW-1133">Transmembrane helix</keyword>
<evidence type="ECO:0000256" key="5">
    <source>
        <dbReference type="ARBA" id="ARBA00022906"/>
    </source>
</evidence>
<reference evidence="12 13" key="1">
    <citation type="journal article" date="2016" name="Environ. Microbiol.">
        <title>New Methyloceanibacter diversity from North Sea sediments includes methanotroph containing solely the soluble methane monooxygenase.</title>
        <authorList>
            <person name="Vekeman B."/>
            <person name="Kerckhof F.M."/>
            <person name="Cremers G."/>
            <person name="de Vos P."/>
            <person name="Vandamme P."/>
            <person name="Boon N."/>
            <person name="Op den Camp H.J."/>
            <person name="Heylen K."/>
        </authorList>
    </citation>
    <scope>NUCLEOTIDE SEQUENCE [LARGE SCALE GENOMIC DNA]</scope>
    <source>
        <strain evidence="12 13">R-67175</strain>
    </source>
</reference>
<dbReference type="InterPro" id="IPR036837">
    <property type="entry name" value="Cation_efflux_CTD_sf"/>
</dbReference>
<keyword evidence="13" id="KW-1185">Reference proteome</keyword>
<sequence length="307" mass="32476">MHGSHDHGHSHGPGEVDANNEKRMGLAALLTGSFMFAEVAGGIAAGSLALLADAGHMLTDFASLSLAWFAFRLSRRPADWQRTYGFDRFQVLIAFANGLALFVIAGWIVYEAIERLTGAPHVSGGIMVVVAVAGLIVNIVAFWLLQGADRENLNVRGAAIHVLGDLLGSVAALVAGAVILLTGWTPIDALLSILVAAIIVRSGWHVVAASAHILLEGAPKELDTRDIGPDLAANIPGVEGVHHVHVWSITQSRRMVTLHAVIGDTADSDTLVKAIKTRLKNKFGLSHATIEIERGECADEAPEQAKA</sequence>
<evidence type="ECO:0000256" key="4">
    <source>
        <dbReference type="ARBA" id="ARBA00022692"/>
    </source>
</evidence>
<keyword evidence="4 9" id="KW-0812">Transmembrane</keyword>
<evidence type="ECO:0000256" key="7">
    <source>
        <dbReference type="ARBA" id="ARBA00023065"/>
    </source>
</evidence>
<dbReference type="Gene3D" id="1.20.1510.10">
    <property type="entry name" value="Cation efflux protein transmembrane domain"/>
    <property type="match status" value="1"/>
</dbReference>
<evidence type="ECO:0000259" key="10">
    <source>
        <dbReference type="Pfam" id="PF01545"/>
    </source>
</evidence>
<keyword evidence="3" id="KW-0813">Transport</keyword>
<evidence type="ECO:0000256" key="3">
    <source>
        <dbReference type="ARBA" id="ARBA00022448"/>
    </source>
</evidence>
<evidence type="ECO:0000256" key="2">
    <source>
        <dbReference type="ARBA" id="ARBA00008873"/>
    </source>
</evidence>
<evidence type="ECO:0000259" key="11">
    <source>
        <dbReference type="Pfam" id="PF16916"/>
    </source>
</evidence>
<keyword evidence="7" id="KW-0406">Ion transport</keyword>
<feature type="transmembrane region" description="Helical" evidence="9">
    <location>
        <begin position="190"/>
        <end position="215"/>
    </location>
</feature>
<dbReference type="STRING" id="1774969.AUC69_05200"/>
<comment type="similarity">
    <text evidence="2">Belongs to the cation diffusion facilitator (CDF) transporter (TC 2.A.4) family. SLC30A subfamily.</text>
</comment>
<evidence type="ECO:0000256" key="6">
    <source>
        <dbReference type="ARBA" id="ARBA00022989"/>
    </source>
</evidence>
<dbReference type="PANTHER" id="PTHR11562">
    <property type="entry name" value="CATION EFFLUX PROTEIN/ ZINC TRANSPORTER"/>
    <property type="match status" value="1"/>
</dbReference>
<dbReference type="EMBL" id="LPWF01000004">
    <property type="protein sequence ID" value="ODS01663.1"/>
    <property type="molecule type" value="Genomic_DNA"/>
</dbReference>
<dbReference type="InterPro" id="IPR050681">
    <property type="entry name" value="CDF/SLC30A"/>
</dbReference>
<keyword evidence="5" id="KW-0864">Zinc transport</keyword>
<dbReference type="Pfam" id="PF01545">
    <property type="entry name" value="Cation_efflux"/>
    <property type="match status" value="1"/>
</dbReference>
<feature type="transmembrane region" description="Helical" evidence="9">
    <location>
        <begin position="26"/>
        <end position="48"/>
    </location>
</feature>
<dbReference type="InterPro" id="IPR002524">
    <property type="entry name" value="Cation_efflux"/>
</dbReference>
<proteinExistence type="inferred from homology"/>
<dbReference type="SUPFAM" id="SSF161111">
    <property type="entry name" value="Cation efflux protein transmembrane domain-like"/>
    <property type="match status" value="1"/>
</dbReference>
<dbReference type="GO" id="GO:0005886">
    <property type="term" value="C:plasma membrane"/>
    <property type="evidence" value="ECO:0007669"/>
    <property type="project" value="TreeGrafter"/>
</dbReference>
<evidence type="ECO:0000256" key="9">
    <source>
        <dbReference type="SAM" id="Phobius"/>
    </source>
</evidence>
<dbReference type="AlphaFoldDB" id="A0A1E3W785"/>
<feature type="domain" description="Cation efflux protein transmembrane" evidence="10">
    <location>
        <begin position="26"/>
        <end position="215"/>
    </location>
</feature>
<dbReference type="Pfam" id="PF16916">
    <property type="entry name" value="ZT_dimer"/>
    <property type="match status" value="1"/>
</dbReference>
<evidence type="ECO:0000256" key="8">
    <source>
        <dbReference type="ARBA" id="ARBA00023136"/>
    </source>
</evidence>
<evidence type="ECO:0000313" key="12">
    <source>
        <dbReference type="EMBL" id="ODS01663.1"/>
    </source>
</evidence>
<comment type="subcellular location">
    <subcellularLocation>
        <location evidence="1">Membrane</location>
        <topology evidence="1">Multi-pass membrane protein</topology>
    </subcellularLocation>
</comment>
<dbReference type="InterPro" id="IPR027470">
    <property type="entry name" value="Cation_efflux_CTD"/>
</dbReference>
<dbReference type="Proteomes" id="UP000094472">
    <property type="component" value="Unassembled WGS sequence"/>
</dbReference>
<feature type="transmembrane region" description="Helical" evidence="9">
    <location>
        <begin position="122"/>
        <end position="145"/>
    </location>
</feature>
<feature type="domain" description="Cation efflux protein cytoplasmic" evidence="11">
    <location>
        <begin position="231"/>
        <end position="293"/>
    </location>
</feature>
<feature type="transmembrane region" description="Helical" evidence="9">
    <location>
        <begin position="91"/>
        <end position="110"/>
    </location>
</feature>
<dbReference type="OrthoDB" id="9809646at2"/>
<dbReference type="PANTHER" id="PTHR11562:SF17">
    <property type="entry name" value="RE54080P-RELATED"/>
    <property type="match status" value="1"/>
</dbReference>
<gene>
    <name evidence="12" type="ORF">AUC69_05200</name>
</gene>
<comment type="caution">
    <text evidence="12">The sequence shown here is derived from an EMBL/GenBank/DDBJ whole genome shotgun (WGS) entry which is preliminary data.</text>
</comment>
<keyword evidence="8 9" id="KW-0472">Membrane</keyword>
<organism evidence="12 13">
    <name type="scientific">Methyloceanibacter superfactus</name>
    <dbReference type="NCBI Taxonomy" id="1774969"/>
    <lineage>
        <taxon>Bacteria</taxon>
        <taxon>Pseudomonadati</taxon>
        <taxon>Pseudomonadota</taxon>
        <taxon>Alphaproteobacteria</taxon>
        <taxon>Hyphomicrobiales</taxon>
        <taxon>Hyphomicrobiaceae</taxon>
        <taxon>Methyloceanibacter</taxon>
    </lineage>
</organism>
<name>A0A1E3W785_9HYPH</name>
<dbReference type="GO" id="GO:0005385">
    <property type="term" value="F:zinc ion transmembrane transporter activity"/>
    <property type="evidence" value="ECO:0007669"/>
    <property type="project" value="TreeGrafter"/>
</dbReference>
<dbReference type="NCBIfam" id="TIGR01297">
    <property type="entry name" value="CDF"/>
    <property type="match status" value="1"/>
</dbReference>